<keyword evidence="1" id="KW-0378">Hydrolase</keyword>
<protein>
    <submittedName>
        <fullName evidence="1">P-loop containing nucleoside triphosphate hydrolase protein</fullName>
    </submittedName>
</protein>
<evidence type="ECO:0000313" key="2">
    <source>
        <dbReference type="Proteomes" id="UP000799755"/>
    </source>
</evidence>
<dbReference type="EMBL" id="MU003502">
    <property type="protein sequence ID" value="KAF2472329.1"/>
    <property type="molecule type" value="Genomic_DNA"/>
</dbReference>
<evidence type="ECO:0000313" key="1">
    <source>
        <dbReference type="EMBL" id="KAF2472329.1"/>
    </source>
</evidence>
<dbReference type="Proteomes" id="UP000799755">
    <property type="component" value="Unassembled WGS sequence"/>
</dbReference>
<sequence>MGSTARTSARKGTLRASEAIAHPSSRSTVADETMNVVKARGQCGTPAGTQSITNRSDVSRLSESLGSLNQGTGDGLHGASSETIGCEIEPLGEGVKDLMTTMSELEKLGLSSLDIPLAKCIICGDQSAGKSSVIEAISGIKVPRAGGTCTRCPMFIQLQSSAGAEAQWEAKVYIRKAYTYLIPKIINPRLREQARQERYYPWQQKFSPDEVLFAQTTNSDNLEVLIYRAQLAILNPTADLTRFVPGTAREILSDDRETEFSPNVVCVYISAPKAPNLSFYDLPGIIIGRGDPGKEGLKNFVRNLVAEYIADPNALILLTSSLEVDWEVSSYAASLVTKTGATQRCVGVLTKPDRIDNDSRHKDVKKALDGEADVLGHGYYVVKQPSQEALEKKITHSEARREEEMFFDQTDPWATNLHTHRERFGTLNLQTALSKKLAALSLQALPKSRAVISEQLETVEQGLARIPKPQTRDVVGLVHEALRSFTENIRKEMLRDYARNAWRLTWDQLRKDFAKKLNDLRPRMVLSAALDSEVLKPKRPECIDLCESDDDDTTSRALALPVTPQKRKLDHASTPSRGIPSKPQANGSNPSPGSANGAAPAVEKQKHAMKKFAIRYNLNETRDRLYEMSSAKLHRQVNPKAVEFLMLQSLHNWEVILQSFLKSLHERLSKRIQSILDESLTPWNSTELFKGSAEVVKKFLATHFDLLRTSIAQEILVAEKEGPYLFDQRYFDFHMSRYLEEYKNARIRARQDKYFELLEAQTGKELSKTDQENQGKKEPLRALLAQDPYSQEVEVLAQVRAYYELASIRFHESICMRVEAQLFRRLSKDLFEHLKNDLDITGEDVHERCVQLLADDPKREARRQELEQNKATLLAGRQCLNLLYEKYADASPLNLSNGINMNGDGVGANGDSVGANGDVDYDMLYE</sequence>
<name>A0ACB6QZ59_9PLEO</name>
<comment type="caution">
    <text evidence="1">The sequence shown here is derived from an EMBL/GenBank/DDBJ whole genome shotgun (WGS) entry which is preliminary data.</text>
</comment>
<reference evidence="1" key="1">
    <citation type="journal article" date="2020" name="Stud. Mycol.">
        <title>101 Dothideomycetes genomes: a test case for predicting lifestyles and emergence of pathogens.</title>
        <authorList>
            <person name="Haridas S."/>
            <person name="Albert R."/>
            <person name="Binder M."/>
            <person name="Bloem J."/>
            <person name="Labutti K."/>
            <person name="Salamov A."/>
            <person name="Andreopoulos B."/>
            <person name="Baker S."/>
            <person name="Barry K."/>
            <person name="Bills G."/>
            <person name="Bluhm B."/>
            <person name="Cannon C."/>
            <person name="Castanera R."/>
            <person name="Culley D."/>
            <person name="Daum C."/>
            <person name="Ezra D."/>
            <person name="Gonzalez J."/>
            <person name="Henrissat B."/>
            <person name="Kuo A."/>
            <person name="Liang C."/>
            <person name="Lipzen A."/>
            <person name="Lutzoni F."/>
            <person name="Magnuson J."/>
            <person name="Mondo S."/>
            <person name="Nolan M."/>
            <person name="Ohm R."/>
            <person name="Pangilinan J."/>
            <person name="Park H.-J."/>
            <person name="Ramirez L."/>
            <person name="Alfaro M."/>
            <person name="Sun H."/>
            <person name="Tritt A."/>
            <person name="Yoshinaga Y."/>
            <person name="Zwiers L.-H."/>
            <person name="Turgeon B."/>
            <person name="Goodwin S."/>
            <person name="Spatafora J."/>
            <person name="Crous P."/>
            <person name="Grigoriev I."/>
        </authorList>
    </citation>
    <scope>NUCLEOTIDE SEQUENCE</scope>
    <source>
        <strain evidence="1">ATCC 200398</strain>
    </source>
</reference>
<organism evidence="1 2">
    <name type="scientific">Lindgomyces ingoldianus</name>
    <dbReference type="NCBI Taxonomy" id="673940"/>
    <lineage>
        <taxon>Eukaryota</taxon>
        <taxon>Fungi</taxon>
        <taxon>Dikarya</taxon>
        <taxon>Ascomycota</taxon>
        <taxon>Pezizomycotina</taxon>
        <taxon>Dothideomycetes</taxon>
        <taxon>Pleosporomycetidae</taxon>
        <taxon>Pleosporales</taxon>
        <taxon>Lindgomycetaceae</taxon>
        <taxon>Lindgomyces</taxon>
    </lineage>
</organism>
<keyword evidence="2" id="KW-1185">Reference proteome</keyword>
<proteinExistence type="predicted"/>
<gene>
    <name evidence="1" type="ORF">BDR25DRAFT_366299</name>
</gene>
<accession>A0ACB6QZ59</accession>